<evidence type="ECO:0000313" key="1">
    <source>
        <dbReference type="EMBL" id="SDC56202.1"/>
    </source>
</evidence>
<sequence>MWTPETIEQMHSTWMWQLPIPEAWKITLWSIIPCDLGGHCP</sequence>
<dbReference type="STRING" id="168276.SAMN05444580_101221"/>
<evidence type="ECO:0000313" key="2">
    <source>
        <dbReference type="Proteomes" id="UP000199417"/>
    </source>
</evidence>
<protein>
    <submittedName>
        <fullName evidence="1">Uncharacterized protein</fullName>
    </submittedName>
</protein>
<proteinExistence type="predicted"/>
<dbReference type="EMBL" id="FNAB01000001">
    <property type="protein sequence ID" value="SDC56202.1"/>
    <property type="molecule type" value="Genomic_DNA"/>
</dbReference>
<reference evidence="1 2" key="1">
    <citation type="submission" date="2016-10" db="EMBL/GenBank/DDBJ databases">
        <authorList>
            <person name="de Groot N.N."/>
        </authorList>
    </citation>
    <scope>NUCLEOTIDE SEQUENCE [LARGE SCALE GENOMIC DNA]</scope>
    <source>
        <strain evidence="1 2">JCM 11308</strain>
    </source>
</reference>
<name>A0A1G6ML03_9NOCA</name>
<accession>A0A1G6ML03</accession>
<gene>
    <name evidence="1" type="ORF">SAMN05444580_101221</name>
</gene>
<organism evidence="1 2">
    <name type="scientific">Rhodococcus tukisamuensis</name>
    <dbReference type="NCBI Taxonomy" id="168276"/>
    <lineage>
        <taxon>Bacteria</taxon>
        <taxon>Bacillati</taxon>
        <taxon>Actinomycetota</taxon>
        <taxon>Actinomycetes</taxon>
        <taxon>Mycobacteriales</taxon>
        <taxon>Nocardiaceae</taxon>
        <taxon>Rhodococcus</taxon>
    </lineage>
</organism>
<keyword evidence="2" id="KW-1185">Reference proteome</keyword>
<dbReference type="AlphaFoldDB" id="A0A1G6ML03"/>
<dbReference type="Proteomes" id="UP000199417">
    <property type="component" value="Unassembled WGS sequence"/>
</dbReference>